<accession>A0ABV7F031</accession>
<evidence type="ECO:0000256" key="1">
    <source>
        <dbReference type="SAM" id="SignalP"/>
    </source>
</evidence>
<organism evidence="2 3">
    <name type="scientific">Undibacterium arcticum</name>
    <dbReference type="NCBI Taxonomy" id="1762892"/>
    <lineage>
        <taxon>Bacteria</taxon>
        <taxon>Pseudomonadati</taxon>
        <taxon>Pseudomonadota</taxon>
        <taxon>Betaproteobacteria</taxon>
        <taxon>Burkholderiales</taxon>
        <taxon>Oxalobacteraceae</taxon>
        <taxon>Undibacterium</taxon>
    </lineage>
</organism>
<dbReference type="Proteomes" id="UP001595530">
    <property type="component" value="Unassembled WGS sequence"/>
</dbReference>
<proteinExistence type="predicted"/>
<dbReference type="RefSeq" id="WP_390331506.1">
    <property type="nucleotide sequence ID" value="NZ_JBHRTP010000031.1"/>
</dbReference>
<feature type="signal peptide" evidence="1">
    <location>
        <begin position="1"/>
        <end position="21"/>
    </location>
</feature>
<dbReference type="InterPro" id="IPR042230">
    <property type="entry name" value="CusF_sf"/>
</dbReference>
<gene>
    <name evidence="2" type="ORF">ACFOFO_10460</name>
</gene>
<comment type="caution">
    <text evidence="2">The sequence shown here is derived from an EMBL/GenBank/DDBJ whole genome shotgun (WGS) entry which is preliminary data.</text>
</comment>
<evidence type="ECO:0000313" key="3">
    <source>
        <dbReference type="Proteomes" id="UP001595530"/>
    </source>
</evidence>
<keyword evidence="1" id="KW-0732">Signal</keyword>
<dbReference type="Pfam" id="PF11604">
    <property type="entry name" value="CusF_Ec"/>
    <property type="match status" value="1"/>
</dbReference>
<evidence type="ECO:0000313" key="2">
    <source>
        <dbReference type="EMBL" id="MFC3108378.1"/>
    </source>
</evidence>
<dbReference type="InterPro" id="IPR021647">
    <property type="entry name" value="CusF_Ec"/>
</dbReference>
<dbReference type="EMBL" id="JBHRTP010000031">
    <property type="protein sequence ID" value="MFC3108378.1"/>
    <property type="molecule type" value="Genomic_DNA"/>
</dbReference>
<name>A0ABV7F031_9BURK</name>
<protein>
    <submittedName>
        <fullName evidence="2">Copper-binding protein</fullName>
    </submittedName>
</protein>
<dbReference type="Gene3D" id="2.40.50.320">
    <property type="entry name" value="Copper binding periplasmic protein CusF"/>
    <property type="match status" value="1"/>
</dbReference>
<reference evidence="3" key="1">
    <citation type="journal article" date="2019" name="Int. J. Syst. Evol. Microbiol.">
        <title>The Global Catalogue of Microorganisms (GCM) 10K type strain sequencing project: providing services to taxonomists for standard genome sequencing and annotation.</title>
        <authorList>
            <consortium name="The Broad Institute Genomics Platform"/>
            <consortium name="The Broad Institute Genome Sequencing Center for Infectious Disease"/>
            <person name="Wu L."/>
            <person name="Ma J."/>
        </authorList>
    </citation>
    <scope>NUCLEOTIDE SEQUENCE [LARGE SCALE GENOMIC DNA]</scope>
    <source>
        <strain evidence="3">KCTC 42986</strain>
    </source>
</reference>
<keyword evidence="3" id="KW-1185">Reference proteome</keyword>
<feature type="chain" id="PRO_5047459897" evidence="1">
    <location>
        <begin position="22"/>
        <end position="124"/>
    </location>
</feature>
<sequence length="124" mass="13374">MKFTATVSLILALSASGLAMAQSGGTKNMDMKDMNRKTMQMDKMTSDSTATATTHKATGIVKAVDPSKGTVTLAHGPVKSLNWPAMTMSFVVKDKTFFDKFAVDKKVTIDFIKQDADYVVSAVK</sequence>